<accession>A0A1J5RP86</accession>
<name>A0A1J5RP86_9ZZZZ</name>
<evidence type="ECO:0000256" key="1">
    <source>
        <dbReference type="SAM" id="Phobius"/>
    </source>
</evidence>
<feature type="domain" description="PAS" evidence="2">
    <location>
        <begin position="100"/>
        <end position="146"/>
    </location>
</feature>
<evidence type="ECO:0000259" key="2">
    <source>
        <dbReference type="PROSITE" id="PS50112"/>
    </source>
</evidence>
<dbReference type="CDD" id="cd00130">
    <property type="entry name" value="PAS"/>
    <property type="match status" value="1"/>
</dbReference>
<comment type="caution">
    <text evidence="4">The sequence shown here is derived from an EMBL/GenBank/DDBJ whole genome shotgun (WGS) entry which is preliminary data.</text>
</comment>
<keyword evidence="1" id="KW-1133">Transmembrane helix</keyword>
<dbReference type="PANTHER" id="PTHR44757:SF2">
    <property type="entry name" value="BIOFILM ARCHITECTURE MAINTENANCE PROTEIN MBAA"/>
    <property type="match status" value="1"/>
</dbReference>
<evidence type="ECO:0000313" key="4">
    <source>
        <dbReference type="EMBL" id="OIQ93892.1"/>
    </source>
</evidence>
<dbReference type="InterPro" id="IPR052155">
    <property type="entry name" value="Biofilm_reg_signaling"/>
</dbReference>
<dbReference type="SMART" id="SM00091">
    <property type="entry name" value="PAS"/>
    <property type="match status" value="2"/>
</dbReference>
<dbReference type="InterPro" id="IPR000014">
    <property type="entry name" value="PAS"/>
</dbReference>
<dbReference type="Gene3D" id="3.30.450.20">
    <property type="entry name" value="PAS domain"/>
    <property type="match status" value="2"/>
</dbReference>
<dbReference type="NCBIfam" id="TIGR00229">
    <property type="entry name" value="sensory_box"/>
    <property type="match status" value="2"/>
</dbReference>
<feature type="transmembrane region" description="Helical" evidence="1">
    <location>
        <begin position="60"/>
        <end position="80"/>
    </location>
</feature>
<dbReference type="AlphaFoldDB" id="A0A1J5RP86"/>
<keyword evidence="1" id="KW-0472">Membrane</keyword>
<protein>
    <submittedName>
        <fullName evidence="4">PAS fold protein</fullName>
    </submittedName>
</protein>
<dbReference type="PROSITE" id="PS50112">
    <property type="entry name" value="PAS"/>
    <property type="match status" value="1"/>
</dbReference>
<organism evidence="4">
    <name type="scientific">mine drainage metagenome</name>
    <dbReference type="NCBI Taxonomy" id="410659"/>
    <lineage>
        <taxon>unclassified sequences</taxon>
        <taxon>metagenomes</taxon>
        <taxon>ecological metagenomes</taxon>
    </lineage>
</organism>
<sequence length="340" mass="37880">MGMRGTNTMSWMRGHALRWPPHVLTIVYVLVASAWVLGAAHLVQLRLAHAADRELADAGLGLLFVAISATFIFVALSRAWTQQRRSRLAWTAAVDARREAEAMLHEIVDTSSDAIFAMDLDGRYLLLSREAERILGQPTGLALGRNDGAFFPPVQAAERARASAAADALRTDDEFVATVDGERVLHTVRGPLHDAQGRVRGTFAIARDVTQRRQAEARMMLATKSFELAGYGKSISDAQTDRFLDVNPTYARERGWLRDELVGRSVFDVYPPYRQAQARSIARRLDEVDHLIVESEHMRRDGSVFAVLLDITVTRDASGVAQHRLVHAIDLARYRRDDDA</sequence>
<dbReference type="PANTHER" id="PTHR44757">
    <property type="entry name" value="DIGUANYLATE CYCLASE DGCP"/>
    <property type="match status" value="1"/>
</dbReference>
<dbReference type="EMBL" id="MLJW01000198">
    <property type="protein sequence ID" value="OIQ93892.1"/>
    <property type="molecule type" value="Genomic_DNA"/>
</dbReference>
<dbReference type="SUPFAM" id="SSF55785">
    <property type="entry name" value="PYP-like sensor domain (PAS domain)"/>
    <property type="match status" value="2"/>
</dbReference>
<evidence type="ECO:0000259" key="3">
    <source>
        <dbReference type="PROSITE" id="PS50113"/>
    </source>
</evidence>
<dbReference type="PROSITE" id="PS50113">
    <property type="entry name" value="PAC"/>
    <property type="match status" value="1"/>
</dbReference>
<dbReference type="Pfam" id="PF08448">
    <property type="entry name" value="PAS_4"/>
    <property type="match status" value="2"/>
</dbReference>
<proteinExistence type="predicted"/>
<dbReference type="InterPro" id="IPR035965">
    <property type="entry name" value="PAS-like_dom_sf"/>
</dbReference>
<keyword evidence="1" id="KW-0812">Transmembrane</keyword>
<reference evidence="4" key="1">
    <citation type="submission" date="2016-10" db="EMBL/GenBank/DDBJ databases">
        <title>Sequence of Gallionella enrichment culture.</title>
        <authorList>
            <person name="Poehlein A."/>
            <person name="Muehling M."/>
            <person name="Daniel R."/>
        </authorList>
    </citation>
    <scope>NUCLEOTIDE SEQUENCE</scope>
</reference>
<gene>
    <name evidence="4" type="ORF">GALL_241800</name>
</gene>
<feature type="domain" description="PAC" evidence="3">
    <location>
        <begin position="169"/>
        <end position="221"/>
    </location>
</feature>
<dbReference type="InterPro" id="IPR000700">
    <property type="entry name" value="PAS-assoc_C"/>
</dbReference>
<dbReference type="InterPro" id="IPR013656">
    <property type="entry name" value="PAS_4"/>
</dbReference>